<dbReference type="RefSeq" id="WP_013320699.1">
    <property type="nucleotide sequence ID" value="NC_014501.1"/>
</dbReference>
<gene>
    <name evidence="1" type="ordered locus">Cyan7822_0550</name>
</gene>
<dbReference type="KEGG" id="cyj:Cyan7822_0550"/>
<evidence type="ECO:0000313" key="1">
    <source>
        <dbReference type="EMBL" id="ADN12589.1"/>
    </source>
</evidence>
<dbReference type="AlphaFoldDB" id="E0U8F3"/>
<organism evidence="1 2">
    <name type="scientific">Gloeothece verrucosa (strain PCC 7822)</name>
    <name type="common">Cyanothece sp. (strain PCC 7822)</name>
    <dbReference type="NCBI Taxonomy" id="497965"/>
    <lineage>
        <taxon>Bacteria</taxon>
        <taxon>Bacillati</taxon>
        <taxon>Cyanobacteriota</taxon>
        <taxon>Cyanophyceae</taxon>
        <taxon>Oscillatoriophycideae</taxon>
        <taxon>Chroococcales</taxon>
        <taxon>Aphanothecaceae</taxon>
        <taxon>Gloeothece</taxon>
        <taxon>Gloeothece verrucosa</taxon>
    </lineage>
</organism>
<reference evidence="2" key="1">
    <citation type="journal article" date="2011" name="MBio">
        <title>Novel metabolic attributes of the genus Cyanothece, comprising a group of unicellular nitrogen-fixing Cyanobacteria.</title>
        <authorList>
            <person name="Bandyopadhyay A."/>
            <person name="Elvitigala T."/>
            <person name="Welsh E."/>
            <person name="Stockel J."/>
            <person name="Liberton M."/>
            <person name="Min H."/>
            <person name="Sherman L.A."/>
            <person name="Pakrasi H.B."/>
        </authorList>
    </citation>
    <scope>NUCLEOTIDE SEQUENCE [LARGE SCALE GENOMIC DNA]</scope>
    <source>
        <strain evidence="2">PCC 7822</strain>
    </source>
</reference>
<proteinExistence type="predicted"/>
<dbReference type="HOGENOM" id="CLU_201883_2_0_3"/>
<accession>E0U8F3</accession>
<name>E0U8F3_GLOV7</name>
<dbReference type="Proteomes" id="UP000008206">
    <property type="component" value="Chromosome"/>
</dbReference>
<sequence>MNIKWKVLLPKLLLWLAIEWFLNGVGVDDLADCVEFVFERDLVVLYL</sequence>
<keyword evidence="2" id="KW-1185">Reference proteome</keyword>
<dbReference type="EMBL" id="CP002198">
    <property type="protein sequence ID" value="ADN12589.1"/>
    <property type="molecule type" value="Genomic_DNA"/>
</dbReference>
<protein>
    <submittedName>
        <fullName evidence="1">Uncharacterized protein</fullName>
    </submittedName>
</protein>
<dbReference type="STRING" id="497965.Cyan7822_0550"/>
<dbReference type="eggNOG" id="ENOG50321JT">
    <property type="taxonomic scope" value="Bacteria"/>
</dbReference>
<evidence type="ECO:0000313" key="2">
    <source>
        <dbReference type="Proteomes" id="UP000008206"/>
    </source>
</evidence>